<dbReference type="EMBL" id="JARKIB010000067">
    <property type="protein sequence ID" value="KAJ7749896.1"/>
    <property type="molecule type" value="Genomic_DNA"/>
</dbReference>
<organism evidence="2 3">
    <name type="scientific">Mycena metata</name>
    <dbReference type="NCBI Taxonomy" id="1033252"/>
    <lineage>
        <taxon>Eukaryota</taxon>
        <taxon>Fungi</taxon>
        <taxon>Dikarya</taxon>
        <taxon>Basidiomycota</taxon>
        <taxon>Agaricomycotina</taxon>
        <taxon>Agaricomycetes</taxon>
        <taxon>Agaricomycetidae</taxon>
        <taxon>Agaricales</taxon>
        <taxon>Marasmiineae</taxon>
        <taxon>Mycenaceae</taxon>
        <taxon>Mycena</taxon>
    </lineage>
</organism>
<protein>
    <recommendedName>
        <fullName evidence="4">F-box domain-containing protein</fullName>
    </recommendedName>
</protein>
<reference evidence="2" key="1">
    <citation type="submission" date="2023-03" db="EMBL/GenBank/DDBJ databases">
        <title>Massive genome expansion in bonnet fungi (Mycena s.s.) driven by repeated elements and novel gene families across ecological guilds.</title>
        <authorList>
            <consortium name="Lawrence Berkeley National Laboratory"/>
            <person name="Harder C.B."/>
            <person name="Miyauchi S."/>
            <person name="Viragh M."/>
            <person name="Kuo A."/>
            <person name="Thoen E."/>
            <person name="Andreopoulos B."/>
            <person name="Lu D."/>
            <person name="Skrede I."/>
            <person name="Drula E."/>
            <person name="Henrissat B."/>
            <person name="Morin E."/>
            <person name="Kohler A."/>
            <person name="Barry K."/>
            <person name="LaButti K."/>
            <person name="Morin E."/>
            <person name="Salamov A."/>
            <person name="Lipzen A."/>
            <person name="Mereny Z."/>
            <person name="Hegedus B."/>
            <person name="Baldrian P."/>
            <person name="Stursova M."/>
            <person name="Weitz H."/>
            <person name="Taylor A."/>
            <person name="Grigoriev I.V."/>
            <person name="Nagy L.G."/>
            <person name="Martin F."/>
            <person name="Kauserud H."/>
        </authorList>
    </citation>
    <scope>NUCLEOTIDE SEQUENCE</scope>
    <source>
        <strain evidence="2">CBHHK182m</strain>
    </source>
</reference>
<dbReference type="Proteomes" id="UP001215598">
    <property type="component" value="Unassembled WGS sequence"/>
</dbReference>
<keyword evidence="3" id="KW-1185">Reference proteome</keyword>
<evidence type="ECO:0000256" key="1">
    <source>
        <dbReference type="SAM" id="MobiDB-lite"/>
    </source>
</evidence>
<accession>A0AAD7IW79</accession>
<name>A0AAD7IW79_9AGAR</name>
<evidence type="ECO:0000313" key="2">
    <source>
        <dbReference type="EMBL" id="KAJ7749896.1"/>
    </source>
</evidence>
<proteinExistence type="predicted"/>
<evidence type="ECO:0008006" key="4">
    <source>
        <dbReference type="Google" id="ProtNLM"/>
    </source>
</evidence>
<comment type="caution">
    <text evidence="2">The sequence shown here is derived from an EMBL/GenBank/DDBJ whole genome shotgun (WGS) entry which is preliminary data.</text>
</comment>
<gene>
    <name evidence="2" type="ORF">B0H16DRAFT_1550530</name>
</gene>
<sequence length="482" mass="53178">MRPNRSGPRRGHRGRPGPSGRGGPPPGTPGPPEDRAHASRRPSAAVLRARLAGIDAEMDQLKVRLDELAVQHESVSAALVSLTSPILALPSTITAEIFLRLADSSHVFGLWTISTCGPLLVARIALNTPSLWTQMEFWLPPNASPRAKSLAYKSFLESWLPRACGQPLALDLIPLLQGYTAENDDILPVLASSSTQWQALKTWLSRSFPSDTIRRRLREVHLSRFTLPLIRLPWAQLTILHCRGQSNSDCVEILQYTPYLETFVVYTQESFKLYQDLDGLEADNTDSTSLRGVVRLDYLHPLEFSKSQQSLTLLNSLSFPALTRLTLAGGMDLSSIPTLLAFIARSGCSLRSFSISSYYAVYYPAAGWLAAVPTATEVTLDHVAWQDDFAAFIDRMTTDSDFLPNLQTLVLNDCECDVAYAAVAEMVAGRWYGRRSGVARLRSFQLTLESIMINRVAPPEPSVLEAFKVLVADGCRIRVPGL</sequence>
<feature type="region of interest" description="Disordered" evidence="1">
    <location>
        <begin position="1"/>
        <end position="42"/>
    </location>
</feature>
<evidence type="ECO:0000313" key="3">
    <source>
        <dbReference type="Proteomes" id="UP001215598"/>
    </source>
</evidence>
<dbReference type="AlphaFoldDB" id="A0AAD7IW79"/>